<feature type="region of interest" description="Disordered" evidence="1">
    <location>
        <begin position="190"/>
        <end position="222"/>
    </location>
</feature>
<reference evidence="3" key="2">
    <citation type="submission" date="2023-06" db="EMBL/GenBank/DDBJ databases">
        <authorList>
            <consortium name="Lawrence Berkeley National Laboratory"/>
            <person name="Haridas S."/>
            <person name="Hensen N."/>
            <person name="Bonometti L."/>
            <person name="Westerberg I."/>
            <person name="Brannstrom I.O."/>
            <person name="Guillou S."/>
            <person name="Cros-Aarteil S."/>
            <person name="Calhoun S."/>
            <person name="Kuo A."/>
            <person name="Mondo S."/>
            <person name="Pangilinan J."/>
            <person name="Riley R."/>
            <person name="Labutti K."/>
            <person name="Andreopoulos B."/>
            <person name="Lipzen A."/>
            <person name="Chen C."/>
            <person name="Yanf M."/>
            <person name="Daum C."/>
            <person name="Ng V."/>
            <person name="Clum A."/>
            <person name="Steindorff A."/>
            <person name="Ohm R."/>
            <person name="Martin F."/>
            <person name="Silar P."/>
            <person name="Natvig D."/>
            <person name="Lalanne C."/>
            <person name="Gautier V."/>
            <person name="Ament-Velasquez S.L."/>
            <person name="Kruys A."/>
            <person name="Hutchinson M.I."/>
            <person name="Powell A.J."/>
            <person name="Barry K."/>
            <person name="Miller A.N."/>
            <person name="Grigoriev I.V."/>
            <person name="Debuchy R."/>
            <person name="Gladieux P."/>
            <person name="Thoren M.H."/>
            <person name="Johannesson H."/>
        </authorList>
    </citation>
    <scope>NUCLEOTIDE SEQUENCE</scope>
    <source>
        <strain evidence="3">CBS 955.72</strain>
    </source>
</reference>
<feature type="compositionally biased region" description="Polar residues" evidence="1">
    <location>
        <begin position="1"/>
        <end position="16"/>
    </location>
</feature>
<name>A0AAJ0MDX8_9PEZI</name>
<feature type="compositionally biased region" description="Polar residues" evidence="1">
    <location>
        <begin position="85"/>
        <end position="94"/>
    </location>
</feature>
<dbReference type="Proteomes" id="UP001275084">
    <property type="component" value="Unassembled WGS sequence"/>
</dbReference>
<evidence type="ECO:0000256" key="1">
    <source>
        <dbReference type="SAM" id="MobiDB-lite"/>
    </source>
</evidence>
<gene>
    <name evidence="3" type="ORF">B0T25DRAFT_195288</name>
</gene>
<proteinExistence type="predicted"/>
<feature type="transmembrane region" description="Helical" evidence="2">
    <location>
        <begin position="161"/>
        <end position="181"/>
    </location>
</feature>
<dbReference type="AlphaFoldDB" id="A0AAJ0MDX8"/>
<feature type="compositionally biased region" description="Polar residues" evidence="1">
    <location>
        <begin position="51"/>
        <end position="68"/>
    </location>
</feature>
<evidence type="ECO:0000256" key="2">
    <source>
        <dbReference type="SAM" id="Phobius"/>
    </source>
</evidence>
<reference evidence="3" key="1">
    <citation type="journal article" date="2023" name="Mol. Phylogenet. Evol.">
        <title>Genome-scale phylogeny and comparative genomics of the fungal order Sordariales.</title>
        <authorList>
            <person name="Hensen N."/>
            <person name="Bonometti L."/>
            <person name="Westerberg I."/>
            <person name="Brannstrom I.O."/>
            <person name="Guillou S."/>
            <person name="Cros-Aarteil S."/>
            <person name="Calhoun S."/>
            <person name="Haridas S."/>
            <person name="Kuo A."/>
            <person name="Mondo S."/>
            <person name="Pangilinan J."/>
            <person name="Riley R."/>
            <person name="LaButti K."/>
            <person name="Andreopoulos B."/>
            <person name="Lipzen A."/>
            <person name="Chen C."/>
            <person name="Yan M."/>
            <person name="Daum C."/>
            <person name="Ng V."/>
            <person name="Clum A."/>
            <person name="Steindorff A."/>
            <person name="Ohm R.A."/>
            <person name="Martin F."/>
            <person name="Silar P."/>
            <person name="Natvig D.O."/>
            <person name="Lalanne C."/>
            <person name="Gautier V."/>
            <person name="Ament-Velasquez S.L."/>
            <person name="Kruys A."/>
            <person name="Hutchinson M.I."/>
            <person name="Powell A.J."/>
            <person name="Barry K."/>
            <person name="Miller A.N."/>
            <person name="Grigoriev I.V."/>
            <person name="Debuchy R."/>
            <person name="Gladieux P."/>
            <person name="Hiltunen Thoren M."/>
            <person name="Johannesson H."/>
        </authorList>
    </citation>
    <scope>NUCLEOTIDE SEQUENCE</scope>
    <source>
        <strain evidence="3">CBS 955.72</strain>
    </source>
</reference>
<keyword evidence="2" id="KW-0472">Membrane</keyword>
<accession>A0AAJ0MDX8</accession>
<protein>
    <submittedName>
        <fullName evidence="3">Uncharacterized protein</fullName>
    </submittedName>
</protein>
<evidence type="ECO:0000313" key="3">
    <source>
        <dbReference type="EMBL" id="KAK3352852.1"/>
    </source>
</evidence>
<organism evidence="3 4">
    <name type="scientific">Lasiosphaeria hispida</name>
    <dbReference type="NCBI Taxonomy" id="260671"/>
    <lineage>
        <taxon>Eukaryota</taxon>
        <taxon>Fungi</taxon>
        <taxon>Dikarya</taxon>
        <taxon>Ascomycota</taxon>
        <taxon>Pezizomycotina</taxon>
        <taxon>Sordariomycetes</taxon>
        <taxon>Sordariomycetidae</taxon>
        <taxon>Sordariales</taxon>
        <taxon>Lasiosphaeriaceae</taxon>
        <taxon>Lasiosphaeria</taxon>
    </lineage>
</organism>
<keyword evidence="2" id="KW-0812">Transmembrane</keyword>
<keyword evidence="4" id="KW-1185">Reference proteome</keyword>
<dbReference type="EMBL" id="JAUIQD010000004">
    <property type="protein sequence ID" value="KAK3352852.1"/>
    <property type="molecule type" value="Genomic_DNA"/>
</dbReference>
<sequence>MATTKDSAVGISTTLETPPPNRVSRRSRSHTDPKQHPTPTTPEFNEKSFLPASNSKGSTSPNSRSNRNYPFPKNDSNGHDEAQHDGSSIPSTVMYTPRQGSLDHIERGFSALRHDSALEREKDAPKPRFSLSAITWRETGWTIVKWIWTTVCGQNDAVANWLVFVASCLGILVAISTIVGYPQLPLISKPQGDKSSPPPGMMPLFGGLGTGTPQTPPSEPRPTLTNVNVNCYYCTIMQDPEGTWRYQKGD</sequence>
<comment type="caution">
    <text evidence="3">The sequence shown here is derived from an EMBL/GenBank/DDBJ whole genome shotgun (WGS) entry which is preliminary data.</text>
</comment>
<evidence type="ECO:0000313" key="4">
    <source>
        <dbReference type="Proteomes" id="UP001275084"/>
    </source>
</evidence>
<feature type="region of interest" description="Disordered" evidence="1">
    <location>
        <begin position="1"/>
        <end position="95"/>
    </location>
</feature>
<keyword evidence="2" id="KW-1133">Transmembrane helix</keyword>